<dbReference type="Proteomes" id="UP000316208">
    <property type="component" value="Unassembled WGS sequence"/>
</dbReference>
<dbReference type="RefSeq" id="WP_142544380.1">
    <property type="nucleotide sequence ID" value="NZ_SADY01000004.1"/>
</dbReference>
<accession>A0ABY3ANT0</accession>
<keyword evidence="2" id="KW-1185">Reference proteome</keyword>
<name>A0ABY3ANT0_PAEPP</name>
<dbReference type="EMBL" id="SADY01000004">
    <property type="protein sequence ID" value="TQR44230.1"/>
    <property type="molecule type" value="Genomic_DNA"/>
</dbReference>
<organism evidence="1 2">
    <name type="scientific">Paenibacillus popilliae</name>
    <name type="common">Bacillus popilliae</name>
    <dbReference type="NCBI Taxonomy" id="78057"/>
    <lineage>
        <taxon>Bacteria</taxon>
        <taxon>Bacillati</taxon>
        <taxon>Bacillota</taxon>
        <taxon>Bacilli</taxon>
        <taxon>Bacillales</taxon>
        <taxon>Paenibacillaceae</taxon>
        <taxon>Paenibacillus</taxon>
    </lineage>
</organism>
<sequence>MEITTKQVQLEDLSKIRYEVHIGTSKKVDYLDIMILKFCGKYGYGSSGKADAVYMRAIGKAAIEAWEPGGLIIDFSELSYEWGDQIESVFFVGGDKYGDTPFPVALIVGKNSEEAIRTLLVGLESEKGIEEIEWAFKNLEDAWEYIDGRISLGDIPRLCKGDTYKNDLEFG</sequence>
<comment type="caution">
    <text evidence="1">The sequence shown here is derived from an EMBL/GenBank/DDBJ whole genome shotgun (WGS) entry which is preliminary data.</text>
</comment>
<reference evidence="1 2" key="1">
    <citation type="submission" date="2018-03" db="EMBL/GenBank/DDBJ databases">
        <title>Aerobic endospore-forming bacteria genome sequencing and assembly.</title>
        <authorList>
            <person name="Cavalcante D.A."/>
            <person name="Driks A."/>
            <person name="Putonti C."/>
            <person name="De-Souza M.T."/>
        </authorList>
    </citation>
    <scope>NUCLEOTIDE SEQUENCE [LARGE SCALE GENOMIC DNA]</scope>
    <source>
        <strain evidence="1 2">SDF0028</strain>
    </source>
</reference>
<evidence type="ECO:0000313" key="1">
    <source>
        <dbReference type="EMBL" id="TQR44230.1"/>
    </source>
</evidence>
<evidence type="ECO:0000313" key="2">
    <source>
        <dbReference type="Proteomes" id="UP000316208"/>
    </source>
</evidence>
<gene>
    <name evidence="1" type="ORF">C7Y44_13805</name>
</gene>
<proteinExistence type="predicted"/>
<protein>
    <submittedName>
        <fullName evidence="1">Uncharacterized protein</fullName>
    </submittedName>
</protein>